<feature type="chain" id="PRO_5045929844" evidence="1">
    <location>
        <begin position="22"/>
        <end position="75"/>
    </location>
</feature>
<dbReference type="RefSeq" id="WP_255904130.1">
    <property type="nucleotide sequence ID" value="NZ_JAFMZO010000004.1"/>
</dbReference>
<evidence type="ECO:0000256" key="1">
    <source>
        <dbReference type="SAM" id="SignalP"/>
    </source>
</evidence>
<evidence type="ECO:0000313" key="3">
    <source>
        <dbReference type="Proteomes" id="UP001597387"/>
    </source>
</evidence>
<dbReference type="InterPro" id="IPR058207">
    <property type="entry name" value="PID_CTERM"/>
</dbReference>
<keyword evidence="1" id="KW-0732">Signal</keyword>
<reference evidence="3" key="1">
    <citation type="journal article" date="2019" name="Int. J. Syst. Evol. Microbiol.">
        <title>The Global Catalogue of Microorganisms (GCM) 10K type strain sequencing project: providing services to taxonomists for standard genome sequencing and annotation.</title>
        <authorList>
            <consortium name="The Broad Institute Genomics Platform"/>
            <consortium name="The Broad Institute Genome Sequencing Center for Infectious Disease"/>
            <person name="Wu L."/>
            <person name="Ma J."/>
        </authorList>
    </citation>
    <scope>NUCLEOTIDE SEQUENCE [LARGE SCALE GENOMIC DNA]</scope>
    <source>
        <strain evidence="3">KCTC 42217</strain>
    </source>
</reference>
<gene>
    <name evidence="2" type="ORF">ACFSJU_18025</name>
</gene>
<protein>
    <submittedName>
        <fullName evidence="2">PID-CTERM protein-sorting domain-containing protein</fullName>
    </submittedName>
</protein>
<accession>A0ABW4ZR68</accession>
<name>A0ABW4ZR68_9SPHI</name>
<proteinExistence type="predicted"/>
<comment type="caution">
    <text evidence="2">The sequence shown here is derived from an EMBL/GenBank/DDBJ whole genome shotgun (WGS) entry which is preliminary data.</text>
</comment>
<dbReference type="NCBIfam" id="NF046080">
    <property type="entry name" value="PID_CTERM"/>
    <property type="match status" value="1"/>
</dbReference>
<sequence>MRKFFACLLLGLLFGNHSLFAQEEDCAFSPDPLCEEGPDAPIDSGVGLLIGAAAFYTIKRFRDKKSNLNDTPGIV</sequence>
<dbReference type="Proteomes" id="UP001597387">
    <property type="component" value="Unassembled WGS sequence"/>
</dbReference>
<organism evidence="2 3">
    <name type="scientific">Paradesertivirga mongoliensis</name>
    <dbReference type="NCBI Taxonomy" id="2100740"/>
    <lineage>
        <taxon>Bacteria</taxon>
        <taxon>Pseudomonadati</taxon>
        <taxon>Bacteroidota</taxon>
        <taxon>Sphingobacteriia</taxon>
        <taxon>Sphingobacteriales</taxon>
        <taxon>Sphingobacteriaceae</taxon>
        <taxon>Paradesertivirga</taxon>
    </lineage>
</organism>
<dbReference type="EMBL" id="JBHUHZ010000003">
    <property type="protein sequence ID" value="MFD2164312.1"/>
    <property type="molecule type" value="Genomic_DNA"/>
</dbReference>
<keyword evidence="3" id="KW-1185">Reference proteome</keyword>
<feature type="signal peptide" evidence="1">
    <location>
        <begin position="1"/>
        <end position="21"/>
    </location>
</feature>
<evidence type="ECO:0000313" key="2">
    <source>
        <dbReference type="EMBL" id="MFD2164312.1"/>
    </source>
</evidence>